<accession>A0ABW1H8R0</accession>
<dbReference type="Proteomes" id="UP001596226">
    <property type="component" value="Unassembled WGS sequence"/>
</dbReference>
<comment type="caution">
    <text evidence="1">The sequence shown here is derived from an EMBL/GenBank/DDBJ whole genome shotgun (WGS) entry which is preliminary data.</text>
</comment>
<protein>
    <submittedName>
        <fullName evidence="1">Uncharacterized protein</fullName>
    </submittedName>
</protein>
<keyword evidence="2" id="KW-1185">Reference proteome</keyword>
<name>A0ABW1H8R0_9ACTN</name>
<dbReference type="RefSeq" id="WP_377512944.1">
    <property type="nucleotide sequence ID" value="NZ_JBHSQS010000009.1"/>
</dbReference>
<evidence type="ECO:0000313" key="2">
    <source>
        <dbReference type="Proteomes" id="UP001596226"/>
    </source>
</evidence>
<gene>
    <name evidence="1" type="ORF">ACFQGL_17325</name>
</gene>
<dbReference type="EMBL" id="JBHSQS010000009">
    <property type="protein sequence ID" value="MFC5925108.1"/>
    <property type="molecule type" value="Genomic_DNA"/>
</dbReference>
<organism evidence="1 2">
    <name type="scientific">Micromonospora vulcania</name>
    <dbReference type="NCBI Taxonomy" id="1441873"/>
    <lineage>
        <taxon>Bacteria</taxon>
        <taxon>Bacillati</taxon>
        <taxon>Actinomycetota</taxon>
        <taxon>Actinomycetes</taxon>
        <taxon>Micromonosporales</taxon>
        <taxon>Micromonosporaceae</taxon>
        <taxon>Micromonospora</taxon>
    </lineage>
</organism>
<proteinExistence type="predicted"/>
<sequence length="277" mass="29734">MPERDDTARPGLAPGARRTAGPMFAALYGGLVPHAWHDPEHDAYQLFHQRSLAMGWLDDRSAGGGAEDRLRAPGLWGMNDAGWEHPLVAAGTGLISWFQVEASEVADDRSLPVQAFLRCAWDATARAGTPNLSAVQVLLPVQGLDPASRVPYAPAVQTQGWFAECSPEARTPVQVTVNSGRDPSIPAVAQQLTDHLAHVDQGVFVYRSHDLADPDVGMPPPFDDRLWNGPALHGVVLRGGLSEWSCDAIGWVAEIIADLAVQLGVRSPLLLTVAREA</sequence>
<reference evidence="2" key="1">
    <citation type="journal article" date="2019" name="Int. J. Syst. Evol. Microbiol.">
        <title>The Global Catalogue of Microorganisms (GCM) 10K type strain sequencing project: providing services to taxonomists for standard genome sequencing and annotation.</title>
        <authorList>
            <consortium name="The Broad Institute Genomics Platform"/>
            <consortium name="The Broad Institute Genome Sequencing Center for Infectious Disease"/>
            <person name="Wu L."/>
            <person name="Ma J."/>
        </authorList>
    </citation>
    <scope>NUCLEOTIDE SEQUENCE [LARGE SCALE GENOMIC DNA]</scope>
    <source>
        <strain evidence="2">CGMCC 4.7144</strain>
    </source>
</reference>
<evidence type="ECO:0000313" key="1">
    <source>
        <dbReference type="EMBL" id="MFC5925108.1"/>
    </source>
</evidence>